<dbReference type="CDD" id="cd03784">
    <property type="entry name" value="GT1_Gtf-like"/>
    <property type="match status" value="1"/>
</dbReference>
<evidence type="ECO:0000256" key="3">
    <source>
        <dbReference type="ARBA" id="ARBA00022676"/>
    </source>
</evidence>
<feature type="region of interest" description="Disordered" evidence="8">
    <location>
        <begin position="1747"/>
        <end position="1767"/>
    </location>
</feature>
<comment type="catalytic activity">
    <reaction evidence="7">
        <text>a sterol + UDP-alpha-D-glucose = a sterol 3-beta-D-glucoside + UDP + H(+)</text>
        <dbReference type="Rhea" id="RHEA:22724"/>
        <dbReference type="ChEBI" id="CHEBI:15378"/>
        <dbReference type="ChEBI" id="CHEBI:15889"/>
        <dbReference type="ChEBI" id="CHEBI:37424"/>
        <dbReference type="ChEBI" id="CHEBI:58223"/>
        <dbReference type="ChEBI" id="CHEBI:58885"/>
        <dbReference type="EC" id="2.4.1.173"/>
    </reaction>
    <physiologicalReaction direction="left-to-right" evidence="7">
        <dbReference type="Rhea" id="RHEA:22725"/>
    </physiologicalReaction>
</comment>
<dbReference type="PANTHER" id="PTHR48050:SF26">
    <property type="entry name" value="STEROL 3-BETA-GLUCOSYLTRANSFERASE"/>
    <property type="match status" value="1"/>
</dbReference>
<dbReference type="Gene3D" id="3.40.1180.10">
    <property type="entry name" value="Decaprenyl diphosphate synthase-like"/>
    <property type="match status" value="1"/>
</dbReference>
<dbReference type="EMBL" id="CCYA01000318">
    <property type="protein sequence ID" value="CEH16633.1"/>
    <property type="molecule type" value="Genomic_DNA"/>
</dbReference>
<dbReference type="InterPro" id="IPR050426">
    <property type="entry name" value="Glycosyltransferase_28"/>
</dbReference>
<feature type="domain" description="Erythromycin biosynthesis protein CIII-like C-terminal" evidence="10">
    <location>
        <begin position="1396"/>
        <end position="1509"/>
    </location>
</feature>
<dbReference type="InterPro" id="IPR010610">
    <property type="entry name" value="EryCIII-like_C"/>
</dbReference>
<dbReference type="Pfam" id="PF03033">
    <property type="entry name" value="Glyco_transf_28"/>
    <property type="match status" value="1"/>
</dbReference>
<dbReference type="GO" id="GO:0016125">
    <property type="term" value="P:sterol metabolic process"/>
    <property type="evidence" value="ECO:0007669"/>
    <property type="project" value="TreeGrafter"/>
</dbReference>
<reference evidence="11 12" key="1">
    <citation type="submission" date="2014-09" db="EMBL/GenBank/DDBJ databases">
        <authorList>
            <person name="Magalhaes I.L.F."/>
            <person name="Oliveira U."/>
            <person name="Santos F.R."/>
            <person name="Vidigal T.H.D.A."/>
            <person name="Brescovit A.D."/>
            <person name="Santos A.J."/>
        </authorList>
    </citation>
    <scope>NUCLEOTIDE SEQUENCE [LARGE SCALE GENOMIC DNA]</scope>
</reference>
<keyword evidence="3" id="KW-0328">Glycosyltransferase</keyword>
<dbReference type="Gene3D" id="3.40.50.2000">
    <property type="entry name" value="Glycogen Phosphorylase B"/>
    <property type="match status" value="2"/>
</dbReference>
<dbReference type="InterPro" id="IPR036424">
    <property type="entry name" value="UPP_synth-like_sf"/>
</dbReference>
<dbReference type="STRING" id="401625.A0A0P1BJQ2"/>
<comment type="similarity">
    <text evidence="1">Belongs to the glycosyltransferase 28 family.</text>
</comment>
<proteinExistence type="inferred from homology"/>
<name>A0A0P1BJQ2_9BASI</name>
<sequence>MSDAASSGSQDAASSSLRRPALPDRNASQHSEEGEDDDDAKDEALELNRVEAGAASRSSLEWSVRKEEAALADAKDRKHRKAIFEKMDGLRRRQAALPPQGNAQQFFGGGGNSESSARWSSRSDSSPAVTEGATTSYDKTTEDLTDSEENEEFEDDVVGHERVQSRVASAGQRATSVPRPPPPNLSPVALPLLPVLLLLHLFYHIAIGIVAAAAALRFYIRASRLQPLTSRNVASVEARLAARTSRSPKHVALILAPPPPSTTLLLARAAMRAAGATLAPLQANPEERCHALVAQLRDVARWCALCGTPRLTVYDPDGLLADSFNQTSEWTLRWSPSDVSTTNSTESRLLAPVDPGSSPTMSDSFVSFASASSARSEEEEGRKHGVHDDAATRAHASGQRTDEIQLRIEVLLPGRKAQGTPSGLDDGARHLQLHVLGPQDGKGALVQASKNLVEEALDGKNANIDIARVDEILQFHGYPPEPDLLVLHGGPRRVCSLHGFPPWSLRITEIFYDARAHPRLPISAASFEAALDCFAASEQRHGRLRRKLAAKRRGAVDAGSAARQDCDESSSGFTKELHRSALEHLDDESAEHRSIMSAVTDSSDGTKASGDLNDADRKQGSGGEVPVDPKARLEALRTTFGDSGMDGTEVFIANCPAVLTRRVMIKGTLIVTTHRLCFIAHLTSEGAAPTDPHEGATPQNKSNVIKRGPATLHRPGLHRRSKAWFELTADALTAYSSSTSLYNPLGSARLAEIDDLLPHHWGRPNCVDFRIKGRRIFLEFDTEEASLAWHREIEAALWRFRTTAEEIRVSLPLCRILSMTQSTYLAFAVALWLNVLDDSGNEGEKDASATIELSFGVTRGHESFLKELYDAHAAATRWRQEVGIDAVLLKSPSPMLDIEGPQSREVDLTRSASGSDGKSLAARITQSFGLRCKPDELRLVKAEIFRAVPMPGTIALSPDHFIFWRTRLGPLPDTRLKIPLSDLQGVEAERSFRWRTFGLRVHIRGYRDEWFDFSNQKDRDAMLEALNGVIAELKQKESPRDDANVKRGSSKVSDATRMLTAEPEQTLSLTKEQMKFLPKVVNVSADVEHNVRRLGRLRIALMTIGSRGDVQPLIGLALELKRHGHAVFICSHPEYRDWVEGKFGIEYRGMGGDPAALMKLSVEHRMFSPGFFKESVGKFRGWLDELFREAFEAAYDADVIMESPSTFAGIHVAEATGAAYFRMCTMCWNKTAAYPQAFSVPPVDLGPAYNTSSYVLFDAILWRAMAGQVNRWRKHMLHLGPTDLTKLAADTIPTLYNFSPSVVPPPLDWGDRILVSGYWNVETATAEKWEAPESMVAFMDAARRDERRIAYIGFGSIVVPDARAVSKAIYEAVVRAGVRAIVSKGWSERTSDGEKKATEETEEIPEECYVVQQVPHDWLFPRIDMAFHHGGAGTTGASLRAGLPTLIHPFFGDQFFWSQRVHKLGAGLRVENLSASDISDALVKAQDRIIVEKAQAVGERIRVENGPADAVKFIYHNLSIAQRKRVPLRDNQPRMRVGLPNVGLSSLPTISIGSGSAKVDGHFEGISEHAEEEVGMDAGDAPVTTTQIGADSIPLAEEPVEEDFHTPTAVGERPKRQGTLGSLHLPRALSAPFHLPGKRRSKPSSTQVDALSLDHSTAPTLLEVGTPISPSHEEWEEEGQGTAGHAEEVRRTHKTAKAEDIRRRKLLEEQWKKDLEEMEKTAAEHDHATDWSVEHKDRVKRLLQAAEHGRVFSNAEGKPRSSNVVNT</sequence>
<feature type="compositionally biased region" description="Acidic residues" evidence="8">
    <location>
        <begin position="143"/>
        <end position="156"/>
    </location>
</feature>
<evidence type="ECO:0000256" key="2">
    <source>
        <dbReference type="ARBA" id="ARBA00012650"/>
    </source>
</evidence>
<evidence type="ECO:0000256" key="1">
    <source>
        <dbReference type="ARBA" id="ARBA00006962"/>
    </source>
</evidence>
<organism evidence="11 12">
    <name type="scientific">Ceraceosorus bombacis</name>
    <dbReference type="NCBI Taxonomy" id="401625"/>
    <lineage>
        <taxon>Eukaryota</taxon>
        <taxon>Fungi</taxon>
        <taxon>Dikarya</taxon>
        <taxon>Basidiomycota</taxon>
        <taxon>Ustilaginomycotina</taxon>
        <taxon>Exobasidiomycetes</taxon>
        <taxon>Ceraceosorales</taxon>
        <taxon>Ceraceosoraceae</taxon>
        <taxon>Ceraceosorus</taxon>
    </lineage>
</organism>
<evidence type="ECO:0000313" key="11">
    <source>
        <dbReference type="EMBL" id="CEH16633.1"/>
    </source>
</evidence>
<evidence type="ECO:0000259" key="9">
    <source>
        <dbReference type="Pfam" id="PF03033"/>
    </source>
</evidence>
<dbReference type="Gene3D" id="2.30.29.30">
    <property type="entry name" value="Pleckstrin-homology domain (PH domain)/Phosphotyrosine-binding domain (PTB)"/>
    <property type="match status" value="1"/>
</dbReference>
<feature type="compositionally biased region" description="Low complexity" evidence="8">
    <location>
        <begin position="113"/>
        <end position="126"/>
    </location>
</feature>
<evidence type="ECO:0000256" key="7">
    <source>
        <dbReference type="ARBA" id="ARBA00049453"/>
    </source>
</evidence>
<dbReference type="OrthoDB" id="10261837at2759"/>
<feature type="region of interest" description="Disordered" evidence="8">
    <location>
        <begin position="687"/>
        <end position="708"/>
    </location>
</feature>
<feature type="region of interest" description="Disordered" evidence="8">
    <location>
        <begin position="1"/>
        <end position="183"/>
    </location>
</feature>
<feature type="domain" description="Glycosyltransferase family 28 N-terminal" evidence="9">
    <location>
        <begin position="1099"/>
        <end position="1235"/>
    </location>
</feature>
<feature type="compositionally biased region" description="Low complexity" evidence="8">
    <location>
        <begin position="1"/>
        <end position="16"/>
    </location>
</feature>
<accession>A0A0P1BJQ2</accession>
<dbReference type="InterPro" id="IPR004276">
    <property type="entry name" value="GlycoTrans_28_N"/>
</dbReference>
<dbReference type="GO" id="GO:0005975">
    <property type="term" value="P:carbohydrate metabolic process"/>
    <property type="evidence" value="ECO:0007669"/>
    <property type="project" value="InterPro"/>
</dbReference>
<dbReference type="EC" id="2.4.1.173" evidence="2"/>
<dbReference type="GO" id="GO:0016906">
    <property type="term" value="F:sterol 3-beta-glucosyltransferase activity"/>
    <property type="evidence" value="ECO:0007669"/>
    <property type="project" value="UniProtKB-EC"/>
</dbReference>
<feature type="compositionally biased region" description="Basic and acidic residues" evidence="8">
    <location>
        <begin position="380"/>
        <end position="392"/>
    </location>
</feature>
<dbReference type="SUPFAM" id="SSF64005">
    <property type="entry name" value="Undecaprenyl diphosphate synthase"/>
    <property type="match status" value="1"/>
</dbReference>
<dbReference type="SUPFAM" id="SSF50729">
    <property type="entry name" value="PH domain-like"/>
    <property type="match status" value="1"/>
</dbReference>
<feature type="region of interest" description="Disordered" evidence="8">
    <location>
        <begin position="598"/>
        <end position="630"/>
    </location>
</feature>
<feature type="compositionally biased region" description="Polar residues" evidence="8">
    <location>
        <begin position="337"/>
        <end position="347"/>
    </location>
</feature>
<evidence type="ECO:0000256" key="8">
    <source>
        <dbReference type="SAM" id="MobiDB-lite"/>
    </source>
</evidence>
<evidence type="ECO:0000256" key="6">
    <source>
        <dbReference type="ARBA" id="ARBA00047886"/>
    </source>
</evidence>
<evidence type="ECO:0000313" key="12">
    <source>
        <dbReference type="Proteomes" id="UP000054845"/>
    </source>
</evidence>
<dbReference type="Pfam" id="PF06722">
    <property type="entry name" value="EryCIII-like_C"/>
    <property type="match status" value="1"/>
</dbReference>
<dbReference type="InterPro" id="IPR011993">
    <property type="entry name" value="PH-like_dom_sf"/>
</dbReference>
<dbReference type="PANTHER" id="PTHR48050">
    <property type="entry name" value="STEROL 3-BETA-GLUCOSYLTRANSFERASE"/>
    <property type="match status" value="1"/>
</dbReference>
<dbReference type="InterPro" id="IPR002213">
    <property type="entry name" value="UDP_glucos_trans"/>
</dbReference>
<dbReference type="FunFam" id="3.40.50.2000:FF:000029">
    <property type="entry name" value="Sterol 3-beta-glucosyltransferase"/>
    <property type="match status" value="1"/>
</dbReference>
<dbReference type="SUPFAM" id="SSF53756">
    <property type="entry name" value="UDP-Glycosyltransferase/glycogen phosphorylase"/>
    <property type="match status" value="1"/>
</dbReference>
<dbReference type="GO" id="GO:0016765">
    <property type="term" value="F:transferase activity, transferring alkyl or aryl (other than methyl) groups"/>
    <property type="evidence" value="ECO:0007669"/>
    <property type="project" value="InterPro"/>
</dbReference>
<feature type="region of interest" description="Disordered" evidence="8">
    <location>
        <begin position="335"/>
        <end position="399"/>
    </location>
</feature>
<feature type="compositionally biased region" description="Basic and acidic residues" evidence="8">
    <location>
        <begin position="1685"/>
        <end position="1701"/>
    </location>
</feature>
<keyword evidence="12" id="KW-1185">Reference proteome</keyword>
<feature type="compositionally biased region" description="Polar residues" evidence="8">
    <location>
        <begin position="1643"/>
        <end position="1659"/>
    </location>
</feature>
<feature type="compositionally biased region" description="Basic and acidic residues" evidence="8">
    <location>
        <begin position="63"/>
        <end position="91"/>
    </location>
</feature>
<evidence type="ECO:0000259" key="10">
    <source>
        <dbReference type="Pfam" id="PF06722"/>
    </source>
</evidence>
<evidence type="ECO:0000256" key="4">
    <source>
        <dbReference type="ARBA" id="ARBA00022679"/>
    </source>
</evidence>
<feature type="compositionally biased region" description="Low complexity" evidence="8">
    <location>
        <begin position="362"/>
        <end position="374"/>
    </location>
</feature>
<dbReference type="FunFam" id="3.40.50.2000:FF:000009">
    <property type="entry name" value="Sterol 3-beta-glucosyltransferase UGT80A2"/>
    <property type="match status" value="1"/>
</dbReference>
<evidence type="ECO:0000256" key="5">
    <source>
        <dbReference type="ARBA" id="ARBA00029843"/>
    </source>
</evidence>
<protein>
    <recommendedName>
        <fullName evidence="2">sterol 3beta-glucosyltransferase</fullName>
        <ecNumber evidence="2">2.4.1.173</ecNumber>
    </recommendedName>
    <alternativeName>
        <fullName evidence="5">Autophagy-related protein 26</fullName>
    </alternativeName>
</protein>
<comment type="catalytic activity">
    <reaction evidence="6">
        <text>ergosterol + UDP-alpha-D-glucose = ergosteryl 3-beta-D-glucoside + UDP + H(+)</text>
        <dbReference type="Rhea" id="RHEA:61836"/>
        <dbReference type="ChEBI" id="CHEBI:15378"/>
        <dbReference type="ChEBI" id="CHEBI:16933"/>
        <dbReference type="ChEBI" id="CHEBI:52973"/>
        <dbReference type="ChEBI" id="CHEBI:58223"/>
        <dbReference type="ChEBI" id="CHEBI:58885"/>
    </reaction>
    <physiologicalReaction direction="left-to-right" evidence="6">
        <dbReference type="Rhea" id="RHEA:61837"/>
    </physiologicalReaction>
</comment>
<dbReference type="Proteomes" id="UP000054845">
    <property type="component" value="Unassembled WGS sequence"/>
</dbReference>
<keyword evidence="4 11" id="KW-0808">Transferase</keyword>
<feature type="region of interest" description="Disordered" evidence="8">
    <location>
        <begin position="1631"/>
        <end position="1701"/>
    </location>
</feature>